<dbReference type="KEGG" id="mphc:DMC14_000980"/>
<evidence type="ECO:0000313" key="1">
    <source>
        <dbReference type="EMBL" id="AZZ65367.1"/>
    </source>
</evidence>
<proteinExistence type="predicted"/>
<protein>
    <recommendedName>
        <fullName evidence="3">Lipoprotein</fullName>
    </recommendedName>
</protein>
<dbReference type="AlphaFoldDB" id="A0A3Q9V973"/>
<name>A0A3Q9V973_9BACT</name>
<evidence type="ECO:0008006" key="3">
    <source>
        <dbReference type="Google" id="ProtNLM"/>
    </source>
</evidence>
<dbReference type="Proteomes" id="UP000256585">
    <property type="component" value="Chromosome"/>
</dbReference>
<dbReference type="PROSITE" id="PS51257">
    <property type="entry name" value="PROKAR_LIPOPROTEIN"/>
    <property type="match status" value="1"/>
</dbReference>
<dbReference type="OrthoDB" id="398178at2"/>
<dbReference type="InterPro" id="IPR027593">
    <property type="entry name" value="Aro_clust"/>
</dbReference>
<dbReference type="NCBIfam" id="TIGR04313">
    <property type="entry name" value="aro_clust_Mycop"/>
    <property type="match status" value="1"/>
</dbReference>
<evidence type="ECO:0000313" key="2">
    <source>
        <dbReference type="Proteomes" id="UP000256585"/>
    </source>
</evidence>
<keyword evidence="2" id="KW-1185">Reference proteome</keyword>
<sequence length="309" mass="36426">MKKNKILLFSSIGSLLTLPIITMSCNIKIDSKNDNEKKINLHNIANINDIEAKWNNFLKYEYINKLLNIAFKGNEQKINNYINKQKNIDNSYFTNIKDYLYYSSNTTSIIKSDDKKGFFSKKVIGKEKYSQLLDNLYQENWLWFLFNLNKFTFAYFPSYNQFEAPLEKLSVDTQKDSLDLGGFNHPKTNEAIQFVELKEPDNSYQKKSEFFILTKQGIILRLSITTNFKDEDNNLIPEDLQKTKISIFTYSYIYPLIYQNETNLKRFDLSNYVHAWKLFSKGNRTKKILFDDDFGGEPLRFTIVDIDTK</sequence>
<gene>
    <name evidence="1" type="ORF">DMC14_000980</name>
</gene>
<organism evidence="1 2">
    <name type="scientific">Metamycoplasma phocicerebrale</name>
    <dbReference type="NCBI Taxonomy" id="142649"/>
    <lineage>
        <taxon>Bacteria</taxon>
        <taxon>Bacillati</taxon>
        <taxon>Mycoplasmatota</taxon>
        <taxon>Mycoplasmoidales</taxon>
        <taxon>Metamycoplasmataceae</taxon>
        <taxon>Metamycoplasma</taxon>
    </lineage>
</organism>
<accession>A0A3Q9V973</accession>
<reference evidence="1" key="1">
    <citation type="submission" date="2019-03" db="EMBL/GenBank/DDBJ databases">
        <title>Draft Sequence and Annotation of the Mycoplasma phocicerebrale Strain 1049T Genome.</title>
        <authorList>
            <person name="Frasca S.Jr."/>
            <person name="Kutish G.F."/>
            <person name="Castellanos Gell J."/>
            <person name="Michaels D.L."/>
            <person name="Brown D.R."/>
        </authorList>
    </citation>
    <scope>NUCLEOTIDE SEQUENCE</scope>
    <source>
        <strain evidence="1">1049</strain>
    </source>
</reference>
<dbReference type="RefSeq" id="WP_116171818.1">
    <property type="nucleotide sequence ID" value="NZ_CP033058.2"/>
</dbReference>
<dbReference type="EMBL" id="CP033058">
    <property type="protein sequence ID" value="AZZ65367.1"/>
    <property type="molecule type" value="Genomic_DNA"/>
</dbReference>